<evidence type="ECO:0000313" key="4">
    <source>
        <dbReference type="Proteomes" id="UP001247620"/>
    </source>
</evidence>
<protein>
    <recommendedName>
        <fullName evidence="2">Lipocalin-like domain-containing protein</fullName>
    </recommendedName>
</protein>
<keyword evidence="4" id="KW-1185">Reference proteome</keyword>
<organism evidence="3 4">
    <name type="scientific">Mucilaginibacter pocheonensis</name>
    <dbReference type="NCBI Taxonomy" id="398050"/>
    <lineage>
        <taxon>Bacteria</taxon>
        <taxon>Pseudomonadati</taxon>
        <taxon>Bacteroidota</taxon>
        <taxon>Sphingobacteriia</taxon>
        <taxon>Sphingobacteriales</taxon>
        <taxon>Sphingobacteriaceae</taxon>
        <taxon>Mucilaginibacter</taxon>
    </lineage>
</organism>
<name>A0ABU1TIE7_9SPHI</name>
<sequence length="171" mass="18831">MKSILIITFSIFNCLFAFAQKKNGMPSNSKANLIAGTFLLIAVDNILPDGSRVHLYGDAPQGLLMLDTMGHYTLQIFSQGRPKFAANDKSKGTDAENREAVKGSNAHFGTYNIDIPTHSIIFNIEHASFPNWEGTRQKRPFTLVGNILKYTVPVPTTGGTATGEVEWKRVE</sequence>
<dbReference type="InterPro" id="IPR024311">
    <property type="entry name" value="Lipocalin-like"/>
</dbReference>
<gene>
    <name evidence="3" type="ORF">J2W55_004858</name>
</gene>
<dbReference type="EMBL" id="JAVDUU010000005">
    <property type="protein sequence ID" value="MDR6944990.1"/>
    <property type="molecule type" value="Genomic_DNA"/>
</dbReference>
<evidence type="ECO:0000256" key="1">
    <source>
        <dbReference type="SAM" id="SignalP"/>
    </source>
</evidence>
<dbReference type="Pfam" id="PF13924">
    <property type="entry name" value="Lipocalin_5"/>
    <property type="match status" value="1"/>
</dbReference>
<accession>A0ABU1TIE7</accession>
<dbReference type="RefSeq" id="WP_310102175.1">
    <property type="nucleotide sequence ID" value="NZ_JAVDUU010000005.1"/>
</dbReference>
<reference evidence="3 4" key="1">
    <citation type="submission" date="2023-07" db="EMBL/GenBank/DDBJ databases">
        <title>Sorghum-associated microbial communities from plants grown in Nebraska, USA.</title>
        <authorList>
            <person name="Schachtman D."/>
        </authorList>
    </citation>
    <scope>NUCLEOTIDE SEQUENCE [LARGE SCALE GENOMIC DNA]</scope>
    <source>
        <strain evidence="3 4">3262</strain>
    </source>
</reference>
<feature type="chain" id="PRO_5046078514" description="Lipocalin-like domain-containing protein" evidence="1">
    <location>
        <begin position="20"/>
        <end position="171"/>
    </location>
</feature>
<feature type="domain" description="Lipocalin-like" evidence="2">
    <location>
        <begin position="36"/>
        <end position="169"/>
    </location>
</feature>
<dbReference type="Proteomes" id="UP001247620">
    <property type="component" value="Unassembled WGS sequence"/>
</dbReference>
<comment type="caution">
    <text evidence="3">The sequence shown here is derived from an EMBL/GenBank/DDBJ whole genome shotgun (WGS) entry which is preliminary data.</text>
</comment>
<evidence type="ECO:0000259" key="2">
    <source>
        <dbReference type="Pfam" id="PF13924"/>
    </source>
</evidence>
<keyword evidence="1" id="KW-0732">Signal</keyword>
<evidence type="ECO:0000313" key="3">
    <source>
        <dbReference type="EMBL" id="MDR6944990.1"/>
    </source>
</evidence>
<proteinExistence type="predicted"/>
<feature type="signal peptide" evidence="1">
    <location>
        <begin position="1"/>
        <end position="19"/>
    </location>
</feature>